<proteinExistence type="predicted"/>
<organism evidence="1">
    <name type="scientific">Candidatus Criblamydia sequanensis CRIB-18</name>
    <dbReference type="NCBI Taxonomy" id="1437425"/>
    <lineage>
        <taxon>Bacteria</taxon>
        <taxon>Pseudomonadati</taxon>
        <taxon>Chlamydiota</taxon>
        <taxon>Chlamydiia</taxon>
        <taxon>Parachlamydiales</taxon>
        <taxon>Candidatus Criblamydiaceae</taxon>
        <taxon>Candidatus Criblamydia</taxon>
    </lineage>
</organism>
<reference evidence="1" key="2">
    <citation type="submission" date="2014-09" db="EMBL/GenBank/DDBJ databases">
        <title>Criblamydia sequanensis harbors a mega-plasmid encoding arsenite resistance.</title>
        <authorList>
            <person name="Bertelli C."/>
            <person name="Goesmann A."/>
            <person name="Greub G."/>
        </authorList>
    </citation>
    <scope>NUCLEOTIDE SEQUENCE [LARGE SCALE GENOMIC DNA]</scope>
    <source>
        <strain evidence="1">CRIB-18</strain>
        <plasmid evidence="1">1</plasmid>
    </source>
</reference>
<keyword evidence="1" id="KW-0614">Plasmid</keyword>
<dbReference type="AlphaFoldDB" id="A0A090D1N1"/>
<sequence length="368" mass="41173">MTVVRELITRLGFQVDQRGVEQFNRTIIGFKTKFAIAATAATAFVAKTLDFFNDIANATLDANDLAKSIGISFEEFIKLRKTAEEFRIDPNNFDTALSGLNKMLQDAQWGMGQLQEISYYTGIEIRDNFTGELKNANQLFIDILKHINTLSNDRDKLKVAVAFFGEKDAQKYIDFAKAAGDSIELLTQKHTEYAKALKDGIPSLSQYSRNLATFKNQLTQLTEVFVVKLLPAITEALGIFTQILNGDAFKGFGVIADVFSTEGIKGGFSFIADAITEEVAKLFGGETLNMVKRKVDEEDAFFFNALIEQQKQGKLPANFNINTKVDMQIPPGTTDQQQIAIRQSFDEAFDNAFIDKIREIYNNNPQVE</sequence>
<evidence type="ECO:0000313" key="1">
    <source>
        <dbReference type="EMBL" id="CDR35347.1"/>
    </source>
</evidence>
<gene>
    <name evidence="1" type="ORF">CSEC_p0076</name>
</gene>
<reference evidence="1" key="1">
    <citation type="submission" date="2013-12" db="EMBL/GenBank/DDBJ databases">
        <authorList>
            <person name="Li W."/>
            <person name="Chetelat R.T."/>
        </authorList>
    </citation>
    <scope>NUCLEOTIDE SEQUENCE</scope>
    <source>
        <strain evidence="1">CRIB-18</strain>
        <plasmid evidence="1">1</plasmid>
    </source>
</reference>
<protein>
    <recommendedName>
        <fullName evidence="2">Phage tail tape measure protein</fullName>
    </recommendedName>
</protein>
<accession>A0A090D1N1</accession>
<name>A0A090D1N1_9BACT</name>
<dbReference type="RefSeq" id="WP_176454866.1">
    <property type="nucleotide sequence ID" value="NZ_LK031773.1"/>
</dbReference>
<dbReference type="EMBL" id="LK031773">
    <property type="protein sequence ID" value="CDR35347.1"/>
    <property type="molecule type" value="Genomic_DNA"/>
</dbReference>
<evidence type="ECO:0008006" key="2">
    <source>
        <dbReference type="Google" id="ProtNLM"/>
    </source>
</evidence>
<geneLocation type="plasmid" evidence="1">
    <name>1</name>
</geneLocation>